<dbReference type="AlphaFoldDB" id="A0AAV7Z4F3"/>
<feature type="domain" description="LCCL" evidence="3">
    <location>
        <begin position="868"/>
        <end position="930"/>
    </location>
</feature>
<dbReference type="SUPFAM" id="SSF69848">
    <property type="entry name" value="LCCL domain"/>
    <property type="match status" value="6"/>
</dbReference>
<reference evidence="4" key="1">
    <citation type="submission" date="2022-08" db="EMBL/GenBank/DDBJ databases">
        <title>Novel sulphate-reducing endosymbionts in the free-living metamonad Anaeramoeba.</title>
        <authorList>
            <person name="Jerlstrom-Hultqvist J."/>
            <person name="Cepicka I."/>
            <person name="Gallot-Lavallee L."/>
            <person name="Salas-Leiva D."/>
            <person name="Curtis B.A."/>
            <person name="Zahonova K."/>
            <person name="Pipaliya S."/>
            <person name="Dacks J."/>
            <person name="Roger A.J."/>
        </authorList>
    </citation>
    <scope>NUCLEOTIDE SEQUENCE</scope>
    <source>
        <strain evidence="4">Busselton2</strain>
    </source>
</reference>
<accession>A0AAV7Z4F3</accession>
<feature type="domain" description="B box-type" evidence="2">
    <location>
        <begin position="20"/>
        <end position="68"/>
    </location>
</feature>
<gene>
    <name evidence="4" type="ORF">M0812_19010</name>
</gene>
<organism evidence="4 5">
    <name type="scientific">Anaeramoeba flamelloides</name>
    <dbReference type="NCBI Taxonomy" id="1746091"/>
    <lineage>
        <taxon>Eukaryota</taxon>
        <taxon>Metamonada</taxon>
        <taxon>Anaeramoebidae</taxon>
        <taxon>Anaeramoeba</taxon>
    </lineage>
</organism>
<evidence type="ECO:0000259" key="3">
    <source>
        <dbReference type="PROSITE" id="PS50820"/>
    </source>
</evidence>
<keyword evidence="1" id="KW-0479">Metal-binding</keyword>
<evidence type="ECO:0000256" key="1">
    <source>
        <dbReference type="PROSITE-ProRule" id="PRU00024"/>
    </source>
</evidence>
<dbReference type="SUPFAM" id="SSF57845">
    <property type="entry name" value="B-box zinc-binding domain"/>
    <property type="match status" value="1"/>
</dbReference>
<dbReference type="SMART" id="SM00603">
    <property type="entry name" value="LCCL"/>
    <property type="match status" value="1"/>
</dbReference>
<dbReference type="CDD" id="cd19757">
    <property type="entry name" value="Bbox1"/>
    <property type="match status" value="1"/>
</dbReference>
<keyword evidence="1" id="KW-0862">Zinc</keyword>
<dbReference type="InterPro" id="IPR051957">
    <property type="entry name" value="CRISP-LCCL_domain"/>
</dbReference>
<dbReference type="PROSITE" id="PS50119">
    <property type="entry name" value="ZF_BBOX"/>
    <property type="match status" value="1"/>
</dbReference>
<dbReference type="PANTHER" id="PTHR31331">
    <property type="entry name" value="LCCL DOMAIN PROTEIN (AFU_ORTHOLOGUE AFUA_5G08630)"/>
    <property type="match status" value="1"/>
</dbReference>
<dbReference type="Proteomes" id="UP001146793">
    <property type="component" value="Unassembled WGS sequence"/>
</dbReference>
<feature type="domain" description="LCCL" evidence="3">
    <location>
        <begin position="660"/>
        <end position="722"/>
    </location>
</feature>
<evidence type="ECO:0000313" key="4">
    <source>
        <dbReference type="EMBL" id="KAJ3436943.1"/>
    </source>
</evidence>
<protein>
    <submittedName>
        <fullName evidence="4">Lccl domain protein</fullName>
    </submittedName>
</protein>
<dbReference type="GO" id="GO:0008270">
    <property type="term" value="F:zinc ion binding"/>
    <property type="evidence" value="ECO:0007669"/>
    <property type="project" value="UniProtKB-KW"/>
</dbReference>
<feature type="domain" description="LCCL" evidence="3">
    <location>
        <begin position="437"/>
        <end position="499"/>
    </location>
</feature>
<sequence>MQIPTNIITLPTSIPVQVQQNLTLCFNCPQNQVKQPALYFCFDCQSYYCPDCNSSVHKNFSGHNSKLISEIEKNPNLCLEHQKKYEKYCYEHCSMMCPDCFESKCQNHKSKTVSINDVFEKIISPMKISVNSNSVEQSIEYLELKKQNLERQKQINVSALNEMIFGLQKTGEQIKQQVDHKIAQLIKFSKEQSFNETKSVNSILTNTTRELSLLKNNVNLVQHFQELILQNEIIEATKIGLALNPKFQMNQSQSKSNQFVNSKPQYKLTFDREVVNMINKMDLKKINEETEEIKKEEGLERIPQNKTPKNLWRYKERINEIFEIYITGANSGSAWGSGVYTYDSTLSKSVVHAGLLGIGESGWVKVKILPGKQSYSGTTRNGVSTLNYGNYGGSYQFIKEESIEQIPQNQTPRNLSVYQRRINQIFEIYITGANSGSVWGSDIYTYDSTLSKSAVHAGLLGIGESGWVKVKILPGEKSYLGTTRNGVSTLNYGNFGGSYKFVDQNICATNLTNNSETKKPKYERIPQNQTPRNLSGYKGRINEIFEIYLTGANSGSVWGSDVYTYDSTLSKSVVHVGLLGIGESGWVKVKILPGKQSYLGTTRNGVTTTNYGNYGGSYQFIKEESIEQIPQNQTPRNLSGYKGRINEIFEIYLTGANSGSVWGSDVYTYDSTLSKSVVHAGLLGIGESGWVKVKILPGKQSYLGTTRNGVTTTNYGNYGGSYQFIKEESIERIPQNQTPRNLSGYKGRINEIFEIYLTGANSGSVWGSDVYTYDSTLSKSVVHVGLLGIGESGWVKVKILPGKQSYLGTTRNGVTTTNYGNYGGSYQFIKEESIERIPQNQTPRNLTAYKRRINEIFEIYLTGTNSGSVWGSDIYTYDSTLSKSVVHAGLLGIGESGWVKVKLLPGMQSYLGTTRNGVTTTNYGKYGGSYKFI</sequence>
<dbReference type="SMART" id="SM00336">
    <property type="entry name" value="BBOX"/>
    <property type="match status" value="2"/>
</dbReference>
<dbReference type="PANTHER" id="PTHR31331:SF1">
    <property type="entry name" value="CYSTEINE RICH SECRETORY PROTEIN LCCL DOMAIN CONTAINING 2"/>
    <property type="match status" value="1"/>
</dbReference>
<feature type="domain" description="LCCL" evidence="3">
    <location>
        <begin position="764"/>
        <end position="826"/>
    </location>
</feature>
<keyword evidence="1" id="KW-0863">Zinc-finger</keyword>
<evidence type="ECO:0000313" key="5">
    <source>
        <dbReference type="Proteomes" id="UP001146793"/>
    </source>
</evidence>
<dbReference type="InterPro" id="IPR036609">
    <property type="entry name" value="LCCL_sf"/>
</dbReference>
<proteinExistence type="predicted"/>
<comment type="caution">
    <text evidence="4">The sequence shown here is derived from an EMBL/GenBank/DDBJ whole genome shotgun (WGS) entry which is preliminary data.</text>
</comment>
<name>A0AAV7Z4F3_9EUKA</name>
<dbReference type="InterPro" id="IPR004043">
    <property type="entry name" value="LCCL"/>
</dbReference>
<dbReference type="InterPro" id="IPR000315">
    <property type="entry name" value="Znf_B-box"/>
</dbReference>
<dbReference type="Gene3D" id="2.170.130.20">
    <property type="entry name" value="LCCL-like domain"/>
    <property type="match status" value="6"/>
</dbReference>
<feature type="domain" description="LCCL" evidence="3">
    <location>
        <begin position="556"/>
        <end position="618"/>
    </location>
</feature>
<dbReference type="Pfam" id="PF00643">
    <property type="entry name" value="zf-B_box"/>
    <property type="match status" value="1"/>
</dbReference>
<dbReference type="Pfam" id="PF03815">
    <property type="entry name" value="LCCL"/>
    <property type="match status" value="6"/>
</dbReference>
<dbReference type="Gene3D" id="3.30.160.60">
    <property type="entry name" value="Classic Zinc Finger"/>
    <property type="match status" value="1"/>
</dbReference>
<evidence type="ECO:0000259" key="2">
    <source>
        <dbReference type="PROSITE" id="PS50119"/>
    </source>
</evidence>
<dbReference type="PROSITE" id="PS50820">
    <property type="entry name" value="LCCL"/>
    <property type="match status" value="6"/>
</dbReference>
<feature type="domain" description="LCCL" evidence="3">
    <location>
        <begin position="336"/>
        <end position="395"/>
    </location>
</feature>
<dbReference type="EMBL" id="JANTQA010000036">
    <property type="protein sequence ID" value="KAJ3436943.1"/>
    <property type="molecule type" value="Genomic_DNA"/>
</dbReference>